<dbReference type="Gene3D" id="2.160.10.10">
    <property type="entry name" value="Hexapeptide repeat proteins"/>
    <property type="match status" value="1"/>
</dbReference>
<name>A0A2A5IV95_BACPU</name>
<sequence length="127" mass="14353">MTTKHKLIIPIIASSIAGRVMEILKTKDDVNPHMETIFDFKESFVRPFAAIRADEGLKKHIGDDSNIQDDVVIHGMKNVEYGSSIAMKQEDADRLSTITEGYRYFNMNKKAANTTRELALGYHGDHK</sequence>
<evidence type="ECO:0000313" key="1">
    <source>
        <dbReference type="EMBL" id="PCK21258.1"/>
    </source>
</evidence>
<organism evidence="1 2">
    <name type="scientific">Bacillus pumilus</name>
    <name type="common">Bacillus mesentericus</name>
    <dbReference type="NCBI Taxonomy" id="1408"/>
    <lineage>
        <taxon>Bacteria</taxon>
        <taxon>Bacillati</taxon>
        <taxon>Bacillota</taxon>
        <taxon>Bacilli</taxon>
        <taxon>Bacillales</taxon>
        <taxon>Bacillaceae</taxon>
        <taxon>Bacillus</taxon>
    </lineage>
</organism>
<comment type="caution">
    <text evidence="1">The sequence shown here is derived from an EMBL/GenBank/DDBJ whole genome shotgun (WGS) entry which is preliminary data.</text>
</comment>
<dbReference type="OrthoDB" id="9803036at2"/>
<proteinExistence type="predicted"/>
<accession>A0A2A5IV95</accession>
<gene>
    <name evidence="1" type="ORF">CEY02_08795</name>
</gene>
<dbReference type="Proteomes" id="UP000228754">
    <property type="component" value="Unassembled WGS sequence"/>
</dbReference>
<protein>
    <submittedName>
        <fullName evidence="1">Uncharacterized protein</fullName>
    </submittedName>
</protein>
<dbReference type="EMBL" id="NKHG01000063">
    <property type="protein sequence ID" value="PCK21258.1"/>
    <property type="molecule type" value="Genomic_DNA"/>
</dbReference>
<dbReference type="InterPro" id="IPR011004">
    <property type="entry name" value="Trimer_LpxA-like_sf"/>
</dbReference>
<evidence type="ECO:0000313" key="2">
    <source>
        <dbReference type="Proteomes" id="UP000228754"/>
    </source>
</evidence>
<dbReference type="AlphaFoldDB" id="A0A2A5IV95"/>
<reference evidence="1 2" key="1">
    <citation type="submission" date="2017-06" db="EMBL/GenBank/DDBJ databases">
        <title>Draft Genome Sequence of Bacillus sp Strain 36R Isolated from saline sediment at Atanasia, Sonora, Mexico.</title>
        <authorList>
            <person name="Sanchez Diaz R."/>
            <person name="Quiroz Macias M.E."/>
            <person name="Ibarra Gamez J.C."/>
            <person name="Enciso Ibarra J."/>
            <person name="Gomez Gil B."/>
            <person name="Galaviz Silva L."/>
        </authorList>
    </citation>
    <scope>NUCLEOTIDE SEQUENCE [LARGE SCALE GENOMIC DNA]</scope>
    <source>
        <strain evidence="1 2">36R_ATNSAL</strain>
    </source>
</reference>
<dbReference type="SUPFAM" id="SSF51161">
    <property type="entry name" value="Trimeric LpxA-like enzymes"/>
    <property type="match status" value="1"/>
</dbReference>